<evidence type="ECO:0000256" key="2">
    <source>
        <dbReference type="ARBA" id="ARBA00022598"/>
    </source>
</evidence>
<dbReference type="InterPro" id="IPR024088">
    <property type="entry name" value="Tyr-tRNA-ligase_bac-type"/>
</dbReference>
<dbReference type="CDD" id="cd00805">
    <property type="entry name" value="TyrRS_core"/>
    <property type="match status" value="1"/>
</dbReference>
<reference evidence="12" key="1">
    <citation type="submission" date="2022-01" db="EMBL/GenBank/DDBJ databases">
        <authorList>
            <person name="Criscuolo A."/>
        </authorList>
    </citation>
    <scope>NUCLEOTIDE SEQUENCE</scope>
    <source>
        <strain evidence="12">CIP111892</strain>
    </source>
</reference>
<evidence type="ECO:0000256" key="1">
    <source>
        <dbReference type="ARBA" id="ARBA00022490"/>
    </source>
</evidence>
<dbReference type="Gene3D" id="3.40.50.620">
    <property type="entry name" value="HUPs"/>
    <property type="match status" value="1"/>
</dbReference>
<feature type="binding site" evidence="9">
    <location>
        <position position="243"/>
    </location>
    <ligand>
        <name>ATP</name>
        <dbReference type="ChEBI" id="CHEBI:30616"/>
    </ligand>
</feature>
<dbReference type="InterPro" id="IPR002307">
    <property type="entry name" value="Tyr-tRNA-ligase"/>
</dbReference>
<dbReference type="Pfam" id="PF00579">
    <property type="entry name" value="tRNA-synt_1b"/>
    <property type="match status" value="1"/>
</dbReference>
<evidence type="ECO:0000256" key="6">
    <source>
        <dbReference type="ARBA" id="ARBA00022917"/>
    </source>
</evidence>
<organism evidence="12 13">
    <name type="scientific">Paenibacillus auburnensis</name>
    <dbReference type="NCBI Taxonomy" id="2905649"/>
    <lineage>
        <taxon>Bacteria</taxon>
        <taxon>Bacillati</taxon>
        <taxon>Bacillota</taxon>
        <taxon>Bacilli</taxon>
        <taxon>Bacillales</taxon>
        <taxon>Paenibacillaceae</taxon>
        <taxon>Paenibacillus</taxon>
    </lineage>
</organism>
<dbReference type="HAMAP" id="MF_02007">
    <property type="entry name" value="Tyr_tRNA_synth_type2"/>
    <property type="match status" value="1"/>
</dbReference>
<gene>
    <name evidence="12" type="primary">tyrS_1</name>
    <name evidence="9" type="synonym">tyrS</name>
    <name evidence="12" type="ORF">PAECIP111892_00319</name>
</gene>
<dbReference type="PROSITE" id="PS50889">
    <property type="entry name" value="S4"/>
    <property type="match status" value="1"/>
</dbReference>
<dbReference type="Pfam" id="PF22421">
    <property type="entry name" value="SYY_C-terminal"/>
    <property type="match status" value="1"/>
</dbReference>
<dbReference type="RefSeq" id="WP_236329143.1">
    <property type="nucleotide sequence ID" value="NZ_CAKMMG010000001.1"/>
</dbReference>
<evidence type="ECO:0000313" key="13">
    <source>
        <dbReference type="Proteomes" id="UP000838324"/>
    </source>
</evidence>
<dbReference type="InterPro" id="IPR036986">
    <property type="entry name" value="S4_RNA-bd_sf"/>
</dbReference>
<dbReference type="InterPro" id="IPR054608">
    <property type="entry name" value="SYY-like_C"/>
</dbReference>
<dbReference type="SMART" id="SM00363">
    <property type="entry name" value="S4"/>
    <property type="match status" value="1"/>
</dbReference>
<feature type="short sequence motif" description="'HIGH' region" evidence="9">
    <location>
        <begin position="56"/>
        <end position="65"/>
    </location>
</feature>
<keyword evidence="1 9" id="KW-0963">Cytoplasm</keyword>
<feature type="short sequence motif" description="'KMSKS' region" evidence="9">
    <location>
        <begin position="240"/>
        <end position="244"/>
    </location>
</feature>
<dbReference type="PROSITE" id="PS00178">
    <property type="entry name" value="AA_TRNA_LIGASE_I"/>
    <property type="match status" value="1"/>
</dbReference>
<keyword evidence="3 9" id="KW-0547">Nucleotide-binding</keyword>
<dbReference type="EC" id="6.1.1.1" evidence="9"/>
<evidence type="ECO:0000256" key="10">
    <source>
        <dbReference type="PROSITE-ProRule" id="PRU00182"/>
    </source>
</evidence>
<comment type="catalytic activity">
    <reaction evidence="8 9">
        <text>tRNA(Tyr) + L-tyrosine + ATP = L-tyrosyl-tRNA(Tyr) + AMP + diphosphate + H(+)</text>
        <dbReference type="Rhea" id="RHEA:10220"/>
        <dbReference type="Rhea" id="RHEA-COMP:9706"/>
        <dbReference type="Rhea" id="RHEA-COMP:9707"/>
        <dbReference type="ChEBI" id="CHEBI:15378"/>
        <dbReference type="ChEBI" id="CHEBI:30616"/>
        <dbReference type="ChEBI" id="CHEBI:33019"/>
        <dbReference type="ChEBI" id="CHEBI:58315"/>
        <dbReference type="ChEBI" id="CHEBI:78442"/>
        <dbReference type="ChEBI" id="CHEBI:78536"/>
        <dbReference type="ChEBI" id="CHEBI:456215"/>
        <dbReference type="EC" id="6.1.1.1"/>
    </reaction>
</comment>
<name>A0ABM9BP39_9BACL</name>
<evidence type="ECO:0000313" key="12">
    <source>
        <dbReference type="EMBL" id="CAH1190741.1"/>
    </source>
</evidence>
<dbReference type="InterPro" id="IPR024108">
    <property type="entry name" value="Tyr-tRNA-ligase_bac_2"/>
</dbReference>
<dbReference type="GO" id="GO:0004831">
    <property type="term" value="F:tyrosine-tRNA ligase activity"/>
    <property type="evidence" value="ECO:0007669"/>
    <property type="project" value="UniProtKB-EC"/>
</dbReference>
<dbReference type="InterPro" id="IPR001412">
    <property type="entry name" value="aa-tRNA-synth_I_CS"/>
</dbReference>
<dbReference type="InterPro" id="IPR014729">
    <property type="entry name" value="Rossmann-like_a/b/a_fold"/>
</dbReference>
<evidence type="ECO:0000256" key="3">
    <source>
        <dbReference type="ARBA" id="ARBA00022741"/>
    </source>
</evidence>
<keyword evidence="2 9" id="KW-0436">Ligase</keyword>
<dbReference type="SUPFAM" id="SSF55174">
    <property type="entry name" value="Alpha-L RNA-binding motif"/>
    <property type="match status" value="1"/>
</dbReference>
<dbReference type="PANTHER" id="PTHR11766:SF1">
    <property type="entry name" value="TYROSINE--TRNA LIGASE"/>
    <property type="match status" value="1"/>
</dbReference>
<evidence type="ECO:0000259" key="11">
    <source>
        <dbReference type="SMART" id="SM00363"/>
    </source>
</evidence>
<keyword evidence="5 10" id="KW-0694">RNA-binding</keyword>
<evidence type="ECO:0000256" key="8">
    <source>
        <dbReference type="ARBA" id="ARBA00048248"/>
    </source>
</evidence>
<protein>
    <recommendedName>
        <fullName evidence="9">Tyrosine--tRNA ligase</fullName>
        <ecNumber evidence="9">6.1.1.1</ecNumber>
    </recommendedName>
    <alternativeName>
        <fullName evidence="9">Tyrosyl-tRNA synthetase</fullName>
        <shortName evidence="9">TyrRS</shortName>
    </alternativeName>
</protein>
<dbReference type="EMBL" id="CAKMMG010000001">
    <property type="protein sequence ID" value="CAH1190741.1"/>
    <property type="molecule type" value="Genomic_DNA"/>
</dbReference>
<dbReference type="PANTHER" id="PTHR11766">
    <property type="entry name" value="TYROSYL-TRNA SYNTHETASE"/>
    <property type="match status" value="1"/>
</dbReference>
<keyword evidence="13" id="KW-1185">Reference proteome</keyword>
<dbReference type="InterPro" id="IPR002942">
    <property type="entry name" value="S4_RNA-bd"/>
</dbReference>
<evidence type="ECO:0000256" key="5">
    <source>
        <dbReference type="ARBA" id="ARBA00022884"/>
    </source>
</evidence>
<evidence type="ECO:0000256" key="7">
    <source>
        <dbReference type="ARBA" id="ARBA00023146"/>
    </source>
</evidence>
<keyword evidence="4 9" id="KW-0067">ATP-binding</keyword>
<dbReference type="NCBIfam" id="TIGR00234">
    <property type="entry name" value="tyrS"/>
    <property type="match status" value="1"/>
</dbReference>
<dbReference type="SUPFAM" id="SSF52374">
    <property type="entry name" value="Nucleotidylyl transferase"/>
    <property type="match status" value="1"/>
</dbReference>
<comment type="similarity">
    <text evidence="9">Belongs to the class-I aminoacyl-tRNA synthetase family. TyrS type 2 subfamily.</text>
</comment>
<comment type="caution">
    <text evidence="12">The sequence shown here is derived from an EMBL/GenBank/DDBJ whole genome shotgun (WGS) entry which is preliminary data.</text>
</comment>
<dbReference type="PRINTS" id="PR01040">
    <property type="entry name" value="TRNASYNTHTYR"/>
</dbReference>
<dbReference type="InterPro" id="IPR002305">
    <property type="entry name" value="aa-tRNA-synth_Ic"/>
</dbReference>
<accession>A0ABM9BP39</accession>
<dbReference type="CDD" id="cd00165">
    <property type="entry name" value="S4"/>
    <property type="match status" value="1"/>
</dbReference>
<proteinExistence type="inferred from homology"/>
<keyword evidence="7 9" id="KW-0030">Aminoacyl-tRNA synthetase</keyword>
<comment type="function">
    <text evidence="9">Catalyzes the attachment of tyrosine to tRNA(Tyr) in a two-step reaction: tyrosine is first activated by ATP to form Tyr-AMP and then transferred to the acceptor end of tRNA(Tyr).</text>
</comment>
<dbReference type="Proteomes" id="UP000838324">
    <property type="component" value="Unassembled WGS sequence"/>
</dbReference>
<comment type="subcellular location">
    <subcellularLocation>
        <location evidence="9">Cytoplasm</location>
    </subcellularLocation>
</comment>
<dbReference type="Gene3D" id="3.10.290.10">
    <property type="entry name" value="RNA-binding S4 domain"/>
    <property type="match status" value="1"/>
</dbReference>
<comment type="subunit">
    <text evidence="9">Homodimer.</text>
</comment>
<keyword evidence="6 9" id="KW-0648">Protein biosynthesis</keyword>
<evidence type="ECO:0000256" key="9">
    <source>
        <dbReference type="HAMAP-Rule" id="MF_02007"/>
    </source>
</evidence>
<dbReference type="Gene3D" id="1.10.240.10">
    <property type="entry name" value="Tyrosyl-Transfer RNA Synthetase"/>
    <property type="match status" value="1"/>
</dbReference>
<evidence type="ECO:0000256" key="4">
    <source>
        <dbReference type="ARBA" id="ARBA00022840"/>
    </source>
</evidence>
<sequence length="417" mass="46850">MKWEELTPQQQLEVERQLEAVSRGAMEIVPQEELRGKLIKSVVTGVPLNIKLGLDPSAPDIHIGHTVVLHKLRQFQEFGHVIQLIIGDFTGRIGDPTGKSETRKQLSEEDVQRNALTYKQQVYKILDPEKTQILCNSDWLSPMTFAEVVNLSAKVTVARMMERDDFTKRFQGGQAISIHEFFYPLMQGMDSVANETDIEIGGTDQKFNILMGRTLQKEYGAEPQVVMLMPLLEGLDGVKKMSKSLGNYIGIDEKPNEMYGKAMSIPDELMLRYYEMVTDLSNGELDMLKEALFSGKAHPRDVKMQLAYTFVRMYHGIAAAEAAQQHFITVFQQRVLPDDIEAHTLPADMLVNGTLALVKLLTLLGFADSNSEARRSIQQGAVKLNGMKLEDPNRVIKPQDGDIVQVGKRKFAKLSLS</sequence>
<feature type="domain" description="RNA-binding S4" evidence="11">
    <location>
        <begin position="355"/>
        <end position="417"/>
    </location>
</feature>